<name>A0ABP5DWU2_9ACTN</name>
<keyword evidence="2" id="KW-0812">Transmembrane</keyword>
<dbReference type="CDD" id="cd00198">
    <property type="entry name" value="vWFA"/>
    <property type="match status" value="1"/>
</dbReference>
<dbReference type="Gene3D" id="3.40.50.410">
    <property type="entry name" value="von Willebrand factor, type A domain"/>
    <property type="match status" value="1"/>
</dbReference>
<dbReference type="InterPro" id="IPR002035">
    <property type="entry name" value="VWF_A"/>
</dbReference>
<evidence type="ECO:0000259" key="3">
    <source>
        <dbReference type="PROSITE" id="PS50234"/>
    </source>
</evidence>
<dbReference type="RefSeq" id="WP_344104523.1">
    <property type="nucleotide sequence ID" value="NZ_BAAAPC010000003.1"/>
</dbReference>
<keyword evidence="2" id="KW-1133">Transmembrane helix</keyword>
<dbReference type="EMBL" id="BAAAPC010000003">
    <property type="protein sequence ID" value="GAA1985938.1"/>
    <property type="molecule type" value="Genomic_DNA"/>
</dbReference>
<dbReference type="SUPFAM" id="SSF53300">
    <property type="entry name" value="vWA-like"/>
    <property type="match status" value="1"/>
</dbReference>
<dbReference type="Pfam" id="PF00092">
    <property type="entry name" value="VWA"/>
    <property type="match status" value="1"/>
</dbReference>
<feature type="transmembrane region" description="Helical" evidence="2">
    <location>
        <begin position="615"/>
        <end position="634"/>
    </location>
</feature>
<dbReference type="Proteomes" id="UP001501585">
    <property type="component" value="Unassembled WGS sequence"/>
</dbReference>
<reference evidence="5" key="1">
    <citation type="journal article" date="2019" name="Int. J. Syst. Evol. Microbiol.">
        <title>The Global Catalogue of Microorganisms (GCM) 10K type strain sequencing project: providing services to taxonomists for standard genome sequencing and annotation.</title>
        <authorList>
            <consortium name="The Broad Institute Genomics Platform"/>
            <consortium name="The Broad Institute Genome Sequencing Center for Infectious Disease"/>
            <person name="Wu L."/>
            <person name="Ma J."/>
        </authorList>
    </citation>
    <scope>NUCLEOTIDE SEQUENCE [LARGE SCALE GENOMIC DNA]</scope>
    <source>
        <strain evidence="5">JCM 15313</strain>
    </source>
</reference>
<keyword evidence="5" id="KW-1185">Reference proteome</keyword>
<organism evidence="4 5">
    <name type="scientific">Nocardiopsis rhodophaea</name>
    <dbReference type="NCBI Taxonomy" id="280238"/>
    <lineage>
        <taxon>Bacteria</taxon>
        <taxon>Bacillati</taxon>
        <taxon>Actinomycetota</taxon>
        <taxon>Actinomycetes</taxon>
        <taxon>Streptosporangiales</taxon>
        <taxon>Nocardiopsidaceae</taxon>
        <taxon>Nocardiopsis</taxon>
    </lineage>
</organism>
<gene>
    <name evidence="4" type="ORF">GCM10009799_09250</name>
</gene>
<evidence type="ECO:0000256" key="2">
    <source>
        <dbReference type="SAM" id="Phobius"/>
    </source>
</evidence>
<dbReference type="NCBIfam" id="NF041940">
    <property type="entry name" value="choice_anch_X"/>
    <property type="match status" value="1"/>
</dbReference>
<keyword evidence="2" id="KW-0472">Membrane</keyword>
<protein>
    <recommendedName>
        <fullName evidence="3">VWFA domain-containing protein</fullName>
    </recommendedName>
</protein>
<comment type="caution">
    <text evidence="4">The sequence shown here is derived from an EMBL/GenBank/DDBJ whole genome shotgun (WGS) entry which is preliminary data.</text>
</comment>
<evidence type="ECO:0000256" key="1">
    <source>
        <dbReference type="SAM" id="MobiDB-lite"/>
    </source>
</evidence>
<dbReference type="InterPro" id="IPR036465">
    <property type="entry name" value="vWFA_dom_sf"/>
</dbReference>
<proteinExistence type="predicted"/>
<sequence length="789" mass="83386">MTPFRRARRHGHHGSGTGRRNIVLVAAAALLLTGNVPAAAAPSALREPDDEGGRSQPLDIVILVDESGSLTDDDVDEEVKAASTIAQSVLNPGSRVTVVGFGSNNGVSGQDAAREVCRPTLVEEGNGGQYLADCVSDLHRRDKEEGNDTDHAEALSRALAYLDDSGAPDDAAKMIFLLTDGALDVPNSPNYGRSAGDRNDNALKVVDRHLETARDSGVQVWPLGFGSSIDRDQLDAFAAGGSQQTCNDMDVATPSARVVDSSAEVVRSLQEALAAASCAGLSPPDSESLPGGRTAELTVDIPVIATEGALTVTKNNPAITVEYVDPQGEVVPSQGDHDGAEFSRSGENSAVEVLRIVDPRPGTWKVRLTSPSGSEEELVTATAQWQGRINTFLTVEGTSRPGEKLAVRLELSTRRGVITDPDALDALDFSATVTEPGGEPRAVELRDNGEAPDLSADDGQFAGRVTAPDDAGTLTFTSTVQGRGVAADVREFPHAVTADGIPLTARISLDPLTEVWEGRTISGTLTVDNQASDDAEVQLVVDSPEGVLTKVDRAARSFSPGQSEEPFTITVGADSAHGPATFSVRAFDSSGATVGSAAPLTVTVRPAPGIIERYWWAWTLMLIGVVALTAAIAVRNARVRARRDVRGLVAELYLGDQRVGPELRAPSRWSDTFKFTVREPEGPGQEPRLDTPDRGAACYIAFRTPPDSVRIRTPHDQTRTVKIGGSGTQLSDGLLLAFRDERRVSASPPPPCPDPTDTRHGNTGTGRDAETDTGVGNFRPHSSEDPWIA</sequence>
<feature type="region of interest" description="Disordered" evidence="1">
    <location>
        <begin position="743"/>
        <end position="789"/>
    </location>
</feature>
<evidence type="ECO:0000313" key="5">
    <source>
        <dbReference type="Proteomes" id="UP001501585"/>
    </source>
</evidence>
<dbReference type="PROSITE" id="PS50234">
    <property type="entry name" value="VWFA"/>
    <property type="match status" value="1"/>
</dbReference>
<dbReference type="SMART" id="SM00327">
    <property type="entry name" value="VWA"/>
    <property type="match status" value="1"/>
</dbReference>
<feature type="domain" description="VWFA" evidence="3">
    <location>
        <begin position="59"/>
        <end position="273"/>
    </location>
</feature>
<accession>A0ABP5DWU2</accession>
<evidence type="ECO:0000313" key="4">
    <source>
        <dbReference type="EMBL" id="GAA1985938.1"/>
    </source>
</evidence>